<organism evidence="1">
    <name type="scientific">Oryza punctata</name>
    <name type="common">Red rice</name>
    <dbReference type="NCBI Taxonomy" id="4537"/>
    <lineage>
        <taxon>Eukaryota</taxon>
        <taxon>Viridiplantae</taxon>
        <taxon>Streptophyta</taxon>
        <taxon>Embryophyta</taxon>
        <taxon>Tracheophyta</taxon>
        <taxon>Spermatophyta</taxon>
        <taxon>Magnoliopsida</taxon>
        <taxon>Liliopsida</taxon>
        <taxon>Poales</taxon>
        <taxon>Poaceae</taxon>
        <taxon>BOP clade</taxon>
        <taxon>Oryzoideae</taxon>
        <taxon>Oryzeae</taxon>
        <taxon>Oryzinae</taxon>
        <taxon>Oryza</taxon>
    </lineage>
</organism>
<dbReference type="Gramene" id="OPUNC07G18830.1">
    <property type="protein sequence ID" value="OPUNC07G18830.1"/>
    <property type="gene ID" value="OPUNC07G18830"/>
</dbReference>
<sequence>MATAGEEKPCCAHYEKQIMRINTALPPLRPDDFRYDEEFPAWEWKTYDIYERVDVEDVGVEVGI</sequence>
<reference evidence="1" key="2">
    <citation type="submission" date="2018-05" db="EMBL/GenBank/DDBJ databases">
        <title>OpunRS2 (Oryza punctata Reference Sequence Version 2).</title>
        <authorList>
            <person name="Zhang J."/>
            <person name="Kudrna D."/>
            <person name="Lee S."/>
            <person name="Talag J."/>
            <person name="Welchert J."/>
            <person name="Wing R.A."/>
        </authorList>
    </citation>
    <scope>NUCLEOTIDE SEQUENCE [LARGE SCALE GENOMIC DNA]</scope>
</reference>
<dbReference type="AlphaFoldDB" id="A0A0E0LMM9"/>
<dbReference type="HOGENOM" id="CLU_2871606_0_0_1"/>
<dbReference type="EnsemblPlants" id="OPUNC07G18830.1">
    <property type="protein sequence ID" value="OPUNC07G18830.1"/>
    <property type="gene ID" value="OPUNC07G18830"/>
</dbReference>
<evidence type="ECO:0000313" key="2">
    <source>
        <dbReference type="Proteomes" id="UP000026962"/>
    </source>
</evidence>
<reference evidence="1" key="1">
    <citation type="submission" date="2015-04" db="UniProtKB">
        <authorList>
            <consortium name="EnsemblPlants"/>
        </authorList>
    </citation>
    <scope>IDENTIFICATION</scope>
</reference>
<proteinExistence type="predicted"/>
<accession>A0A0E0LMM9</accession>
<evidence type="ECO:0000313" key="1">
    <source>
        <dbReference type="EnsemblPlants" id="OPUNC07G18830.1"/>
    </source>
</evidence>
<name>A0A0E0LMM9_ORYPU</name>
<protein>
    <submittedName>
        <fullName evidence="1">Uncharacterized protein</fullName>
    </submittedName>
</protein>
<dbReference type="Proteomes" id="UP000026962">
    <property type="component" value="Chromosome 7"/>
</dbReference>
<keyword evidence="2" id="KW-1185">Reference proteome</keyword>